<reference evidence="1 2" key="1">
    <citation type="submission" date="2022-06" db="EMBL/GenBank/DDBJ databases">
        <title>Actinoplanes abujensis sp. nov., isolated from Nigerian arid soil.</title>
        <authorList>
            <person name="Ding P."/>
        </authorList>
    </citation>
    <scope>NUCLEOTIDE SEQUENCE [LARGE SCALE GENOMIC DNA]</scope>
    <source>
        <strain evidence="2">TRM88002</strain>
    </source>
</reference>
<dbReference type="NCBIfam" id="NF040567">
    <property type="entry name" value="SCO2524_fam"/>
    <property type="match status" value="1"/>
</dbReference>
<evidence type="ECO:0000313" key="2">
    <source>
        <dbReference type="Proteomes" id="UP001523216"/>
    </source>
</evidence>
<protein>
    <submittedName>
        <fullName evidence="1">SCO2524 family protein</fullName>
    </submittedName>
</protein>
<dbReference type="Proteomes" id="UP001523216">
    <property type="component" value="Unassembled WGS sequence"/>
</dbReference>
<accession>A0ABT0YFA0</accession>
<gene>
    <name evidence="1" type="ORF">LXN57_42340</name>
</gene>
<dbReference type="RefSeq" id="WP_251803951.1">
    <property type="nucleotide sequence ID" value="NZ_JAMQOL010000073.1"/>
</dbReference>
<sequence length="620" mass="69133">MRVQPRQQLLDIWEAAARASWKDGKWISGGQFGGNSISDAEQLLCLLLPATQVEAFNLDRPDQTAERMVHALRRMGTATDIPRIVTRILNDYFDRYTENDTPVFSGGGYYELHESEEFDKTAPPELQTLPIVDSYALSITLSLATLGFIRVYRRSVNREDVRAAIGELEAAASRRLSAAMVGLLRSFSVNVFAVDSPEGDRLCTTVNQNAMPRRAVVHQLHLRLRQTIASFREVLIGSGQTNDLELPDRLFECGWSWTVVRGAPKIDTVEKIGEQAPGVGQDKPYLYFTVIALNAVENLFSERTRILGLLNEEQQRLARALQLRSDLTRTYWATVATFGESGKWPLENIPWRTTDGEQSDYFTLQVTALAVKGLEQVRSSDTELARVGRVLATLAERARITSRAVENDPNLVMHYPGVRLALGGSDEPADTDEKLPLLAWSVPEFAALLLLRAANVAALIGDPEERSRLLDLGDQVWDHLARRRLQSGEGAGLWDDASRVFTDLARPGQKASWYYTERVVEALVTVAKVLDQPPSRNEDLANYADDLLREAEQIYDRELLNGSAEGGPGLRNILQRVDITLRRAREIRTERPGTSAALALDILRELDRLDAARGDSSSEA</sequence>
<evidence type="ECO:0000313" key="1">
    <source>
        <dbReference type="EMBL" id="MCM4084197.1"/>
    </source>
</evidence>
<name>A0ABT0YFA0_9ACTN</name>
<keyword evidence="2" id="KW-1185">Reference proteome</keyword>
<dbReference type="InterPro" id="IPR049777">
    <property type="entry name" value="SCO2524-like"/>
</dbReference>
<dbReference type="EMBL" id="JAMQOL010000073">
    <property type="protein sequence ID" value="MCM4084197.1"/>
    <property type="molecule type" value="Genomic_DNA"/>
</dbReference>
<organism evidence="1 2">
    <name type="scientific">Paractinoplanes hotanensis</name>
    <dbReference type="NCBI Taxonomy" id="2906497"/>
    <lineage>
        <taxon>Bacteria</taxon>
        <taxon>Bacillati</taxon>
        <taxon>Actinomycetota</taxon>
        <taxon>Actinomycetes</taxon>
        <taxon>Micromonosporales</taxon>
        <taxon>Micromonosporaceae</taxon>
        <taxon>Paractinoplanes</taxon>
    </lineage>
</organism>
<comment type="caution">
    <text evidence="1">The sequence shown here is derived from an EMBL/GenBank/DDBJ whole genome shotgun (WGS) entry which is preliminary data.</text>
</comment>
<proteinExistence type="predicted"/>